<comment type="caution">
    <text evidence="2">The sequence shown here is derived from an EMBL/GenBank/DDBJ whole genome shotgun (WGS) entry which is preliminary data.</text>
</comment>
<feature type="region of interest" description="Disordered" evidence="1">
    <location>
        <begin position="353"/>
        <end position="411"/>
    </location>
</feature>
<evidence type="ECO:0000256" key="1">
    <source>
        <dbReference type="SAM" id="MobiDB-lite"/>
    </source>
</evidence>
<dbReference type="EMBL" id="JAGSXJ010000047">
    <property type="protein sequence ID" value="KAH6662188.1"/>
    <property type="molecule type" value="Genomic_DNA"/>
</dbReference>
<reference evidence="2" key="1">
    <citation type="journal article" date="2021" name="Nat. Commun.">
        <title>Genetic determinants of endophytism in the Arabidopsis root mycobiome.</title>
        <authorList>
            <person name="Mesny F."/>
            <person name="Miyauchi S."/>
            <person name="Thiergart T."/>
            <person name="Pickel B."/>
            <person name="Atanasova L."/>
            <person name="Karlsson M."/>
            <person name="Huettel B."/>
            <person name="Barry K.W."/>
            <person name="Haridas S."/>
            <person name="Chen C."/>
            <person name="Bauer D."/>
            <person name="Andreopoulos W."/>
            <person name="Pangilinan J."/>
            <person name="LaButti K."/>
            <person name="Riley R."/>
            <person name="Lipzen A."/>
            <person name="Clum A."/>
            <person name="Drula E."/>
            <person name="Henrissat B."/>
            <person name="Kohler A."/>
            <person name="Grigoriev I.V."/>
            <person name="Martin F.M."/>
            <person name="Hacquard S."/>
        </authorList>
    </citation>
    <scope>NUCLEOTIDE SEQUENCE</scope>
    <source>
        <strain evidence="2">MPI-SDFR-AT-0117</strain>
    </source>
</reference>
<evidence type="ECO:0000313" key="2">
    <source>
        <dbReference type="EMBL" id="KAH6662188.1"/>
    </source>
</evidence>
<dbReference type="AlphaFoldDB" id="A0A9P8UYA1"/>
<gene>
    <name evidence="2" type="ORF">F5X68DRAFT_237745</name>
</gene>
<protein>
    <submittedName>
        <fullName evidence="2">Uncharacterized protein</fullName>
    </submittedName>
</protein>
<name>A0A9P8UYA1_9PEZI</name>
<keyword evidence="3" id="KW-1185">Reference proteome</keyword>
<organism evidence="2 3">
    <name type="scientific">Plectosphaerella plurivora</name>
    <dbReference type="NCBI Taxonomy" id="936078"/>
    <lineage>
        <taxon>Eukaryota</taxon>
        <taxon>Fungi</taxon>
        <taxon>Dikarya</taxon>
        <taxon>Ascomycota</taxon>
        <taxon>Pezizomycotina</taxon>
        <taxon>Sordariomycetes</taxon>
        <taxon>Hypocreomycetidae</taxon>
        <taxon>Glomerellales</taxon>
        <taxon>Plectosphaerellaceae</taxon>
        <taxon>Plectosphaerella</taxon>
    </lineage>
</organism>
<dbReference type="Proteomes" id="UP000770015">
    <property type="component" value="Unassembled WGS sequence"/>
</dbReference>
<accession>A0A9P8UYA1</accession>
<sequence length="411" mass="47638">MNYKFRLLSSGGSRQHLGVKLLTVPARAPAVFLITENPYIIGENGETVPVDVGKGKKRKGVNASKEVKVKYGVVLTDFTQADVSYYTNIGYDLVEKLPLPDHPLTSYELDEYQSLRGWFPREWMNDLEAFYKWCESHFISSDYADPETVDKVIEEVGWVEDLRKHGRIPPHPDDPAWQEKLKALWANAPPQWRNFTLPTAEEDSKRREMTKEFFRIIGEIEEKEQLEKSKQLWHECHRQKARREYDKKFGQRPSGPKDPEWRRVVDEVYASAKYPNRALGKSYRVTGKKTPQLTLAEHGAKEEEKRKLAYLIFHKGYRDRALDEYEKKFGQRPSGTDDPEWRQLVDNVYAHAPKHNMEGKSYEISEEKPSEKKHAKQPEEVECLRLSVQATTMTDTLPAEVKDEGSPATPQ</sequence>
<proteinExistence type="predicted"/>
<evidence type="ECO:0000313" key="3">
    <source>
        <dbReference type="Proteomes" id="UP000770015"/>
    </source>
</evidence>
<feature type="compositionally biased region" description="Basic and acidic residues" evidence="1">
    <location>
        <begin position="355"/>
        <end position="383"/>
    </location>
</feature>